<organism evidence="1 2">
    <name type="scientific">Ktedonobacter racemifer DSM 44963</name>
    <dbReference type="NCBI Taxonomy" id="485913"/>
    <lineage>
        <taxon>Bacteria</taxon>
        <taxon>Bacillati</taxon>
        <taxon>Chloroflexota</taxon>
        <taxon>Ktedonobacteria</taxon>
        <taxon>Ktedonobacterales</taxon>
        <taxon>Ktedonobacteraceae</taxon>
        <taxon>Ktedonobacter</taxon>
    </lineage>
</organism>
<dbReference type="eggNOG" id="COG2355">
    <property type="taxonomic scope" value="Bacteria"/>
</dbReference>
<dbReference type="InParanoid" id="D6TT48"/>
<sequence length="880" mass="96482">MPALSAPSAPLRLDFESGDLSFWNAEGAAFLNQPIRGHKFTTSQVRPGLITVGGDYWDGPHPVGHKGDYWISTENHLTGTLTSDEFLLEQDTPWFNFLMSGNEDMRVHSVSLLIKATRTNARKFAGAYPRVRLADVGDFYQIFQATGHGNEIMRRVSFNASQFVGEYGRIRVTDNATSGHINVDDFQFSDAPPQTLPLEASAVAVDANAPVWGFADLHSPPMAHLAYGGVIFWGQPDGPIDTALPWCTPAHGAGGTGIGGQNGNVLMTLFEQAGYGSGLGHLVGGYPQFDGWPKFTTTVHQQMYIDWIRRAFDGGLRLLVAHAVNNELLASQYNGNVPYDDVSAVETQIAAMKTLIANHSDWMQIAYSSSEARSIIQQNKLAIVLGVEVDSIGNWKDPSTLTPSAITTYLNHLYNDLGVRHLFPIHLTNNVFGGAAIYNDLFNVDNFYLHNDYFQVQDGSTLGFQFRLEVDPGPAIAITRVTMGYNPPDAEYQQFSQGHMNTVGLNSLGSFFIRSMMHLGMLIEIDHMSYKAAEDTLTLAEQYNYPVVSGHSSFQELTWKWQNETQSIHKCSGEQNKTPEQVQRIRNLGGIIAPIANQMDIRSVGDPLPTLAGKVPNDAAGSSKAWAQAYLYAIEKMGGRGVGIGTDTNGLAKFNGPRFGLNASYYIDGAGVDAGRDPLRAGQVAAQGNGVMYDQPILDVRHYRFEGILEGNVYDATDRDIWQGVGLYYAGLNPWTNSSIPDINGTVANFAKGLFATDAAQLELPTIFNGNTPWEQRAAFLVKTGQTPGTSDPQTVYDLYPKVLAIWNKWLAMQGNNTPLTRSYAGQRDFDINLDGVAHYGMFQDLKNVGLTATDLAPLFSSAEDYIQTWALCESRSLTL</sequence>
<dbReference type="eggNOG" id="COG2133">
    <property type="taxonomic scope" value="Bacteria"/>
</dbReference>
<evidence type="ECO:0000313" key="1">
    <source>
        <dbReference type="EMBL" id="EFH83599.1"/>
    </source>
</evidence>
<dbReference type="Pfam" id="PF01244">
    <property type="entry name" value="Peptidase_M19"/>
    <property type="match status" value="1"/>
</dbReference>
<dbReference type="Gene3D" id="3.20.20.140">
    <property type="entry name" value="Metal-dependent hydrolases"/>
    <property type="match status" value="1"/>
</dbReference>
<evidence type="ECO:0000313" key="2">
    <source>
        <dbReference type="Proteomes" id="UP000004508"/>
    </source>
</evidence>
<dbReference type="SUPFAM" id="SSF51556">
    <property type="entry name" value="Metallo-dependent hydrolases"/>
    <property type="match status" value="1"/>
</dbReference>
<keyword evidence="2" id="KW-1185">Reference proteome</keyword>
<name>D6TT48_KTERA</name>
<dbReference type="AlphaFoldDB" id="D6TT48"/>
<dbReference type="GO" id="GO:0070573">
    <property type="term" value="F:metallodipeptidase activity"/>
    <property type="evidence" value="ECO:0007669"/>
    <property type="project" value="InterPro"/>
</dbReference>
<dbReference type="PANTHER" id="PTHR10443:SF12">
    <property type="entry name" value="DIPEPTIDASE"/>
    <property type="match status" value="1"/>
</dbReference>
<proteinExistence type="predicted"/>
<protein>
    <submittedName>
        <fullName evidence="1">Peptidase M19 renal dipeptidase</fullName>
    </submittedName>
</protein>
<dbReference type="Proteomes" id="UP000004508">
    <property type="component" value="Unassembled WGS sequence"/>
</dbReference>
<dbReference type="PROSITE" id="PS51365">
    <property type="entry name" value="RENAL_DIPEPTIDASE_2"/>
    <property type="match status" value="1"/>
</dbReference>
<reference evidence="1 2" key="1">
    <citation type="journal article" date="2011" name="Stand. Genomic Sci.">
        <title>Non-contiguous finished genome sequence and contextual data of the filamentous soil bacterium Ktedonobacter racemifer type strain (SOSP1-21).</title>
        <authorList>
            <person name="Chang Y.J."/>
            <person name="Land M."/>
            <person name="Hauser L."/>
            <person name="Chertkov O."/>
            <person name="Del Rio T.G."/>
            <person name="Nolan M."/>
            <person name="Copeland A."/>
            <person name="Tice H."/>
            <person name="Cheng J.F."/>
            <person name="Lucas S."/>
            <person name="Han C."/>
            <person name="Goodwin L."/>
            <person name="Pitluck S."/>
            <person name="Ivanova N."/>
            <person name="Ovchinikova G."/>
            <person name="Pati A."/>
            <person name="Chen A."/>
            <person name="Palaniappan K."/>
            <person name="Mavromatis K."/>
            <person name="Liolios K."/>
            <person name="Brettin T."/>
            <person name="Fiebig A."/>
            <person name="Rohde M."/>
            <person name="Abt B."/>
            <person name="Goker M."/>
            <person name="Detter J.C."/>
            <person name="Woyke T."/>
            <person name="Bristow J."/>
            <person name="Eisen J.A."/>
            <person name="Markowitz V."/>
            <person name="Hugenholtz P."/>
            <person name="Kyrpides N.C."/>
            <person name="Klenk H.P."/>
            <person name="Lapidus A."/>
        </authorList>
    </citation>
    <scope>NUCLEOTIDE SEQUENCE [LARGE SCALE GENOMIC DNA]</scope>
    <source>
        <strain evidence="2">DSM 44963</strain>
    </source>
</reference>
<dbReference type="STRING" id="485913.Krac_4586"/>
<comment type="caution">
    <text evidence="1">The sequence shown here is derived from an EMBL/GenBank/DDBJ whole genome shotgun (WGS) entry which is preliminary data.</text>
</comment>
<accession>D6TT48</accession>
<dbReference type="GO" id="GO:0006508">
    <property type="term" value="P:proteolysis"/>
    <property type="evidence" value="ECO:0007669"/>
    <property type="project" value="InterPro"/>
</dbReference>
<dbReference type="PANTHER" id="PTHR10443">
    <property type="entry name" value="MICROSOMAL DIPEPTIDASE"/>
    <property type="match status" value="1"/>
</dbReference>
<dbReference type="EMBL" id="ADVG01000003">
    <property type="protein sequence ID" value="EFH83599.1"/>
    <property type="molecule type" value="Genomic_DNA"/>
</dbReference>
<dbReference type="InterPro" id="IPR032466">
    <property type="entry name" value="Metal_Hydrolase"/>
</dbReference>
<gene>
    <name evidence="1" type="ORF">Krac_4586</name>
</gene>
<dbReference type="InterPro" id="IPR008257">
    <property type="entry name" value="Pept_M19"/>
</dbReference>